<comment type="subcellular location">
    <subcellularLocation>
        <location evidence="1">Membrane</location>
    </subcellularLocation>
</comment>
<gene>
    <name evidence="5" type="ORF">PAUR_a0185</name>
</gene>
<comment type="caution">
    <text evidence="5">The sequence shown here is derived from an EMBL/GenBank/DDBJ whole genome shotgun (WGS) entry which is preliminary data.</text>
</comment>
<keyword evidence="5" id="KW-0645">Protease</keyword>
<dbReference type="EMBL" id="AQGV01000011">
    <property type="protein sequence ID" value="MBE0366921.1"/>
    <property type="molecule type" value="Genomic_DNA"/>
</dbReference>
<evidence type="ECO:0000256" key="3">
    <source>
        <dbReference type="SAM" id="SignalP"/>
    </source>
</evidence>
<dbReference type="RefSeq" id="WP_192506407.1">
    <property type="nucleotide sequence ID" value="NZ_AQGV01000011.1"/>
</dbReference>
<accession>A0ABR9E7J5</accession>
<proteinExistence type="predicted"/>
<dbReference type="SUPFAM" id="SSF56601">
    <property type="entry name" value="beta-lactamase/transpeptidase-like"/>
    <property type="match status" value="1"/>
</dbReference>
<evidence type="ECO:0000313" key="6">
    <source>
        <dbReference type="Proteomes" id="UP000615755"/>
    </source>
</evidence>
<keyword evidence="2" id="KW-0472">Membrane</keyword>
<keyword evidence="6" id="KW-1185">Reference proteome</keyword>
<dbReference type="InterPro" id="IPR050491">
    <property type="entry name" value="AmpC-like"/>
</dbReference>
<dbReference type="GO" id="GO:0004180">
    <property type="term" value="F:carboxypeptidase activity"/>
    <property type="evidence" value="ECO:0007669"/>
    <property type="project" value="UniProtKB-KW"/>
</dbReference>
<keyword evidence="5" id="KW-0378">Hydrolase</keyword>
<keyword evidence="3" id="KW-0732">Signal</keyword>
<dbReference type="PANTHER" id="PTHR46825:SF11">
    <property type="entry name" value="PENICILLIN-BINDING PROTEIN 4"/>
    <property type="match status" value="1"/>
</dbReference>
<feature type="chain" id="PRO_5047327785" evidence="3">
    <location>
        <begin position="27"/>
        <end position="356"/>
    </location>
</feature>
<sequence length="356" mass="39313">MTTCLFRIRTNLVIPTLLIALLSACGGSNEKAIEIKPAKMDQTVEQYAIEQNFSGAILIVENEQVLFSKGFNKVNRNDTKLIDADTVFRLASISKQFTATGIMILQEHGLLSIQDTLNVYLPDFPNGDKIRIKHLLQHSAGLANFTALSTFKDIKNTPHTPEQLIALFKGRALEFNPGSQYKYSNSGYIVLGHLIEKVSGMTYQDFINTEIFHPLEMAQSGYGKDELGQNNIAQGYLPSGANITKLSMTVPFAAGALVSSANDLHKWDQSFYNNTLLNNASQKAMFTPELGSAGLGWFITQSNGELRYVHSGGIDGFSTYIARYPESKKLIVVLSNVQNFPAAKFSNQLNKIITNK</sequence>
<dbReference type="Proteomes" id="UP000615755">
    <property type="component" value="Unassembled WGS sequence"/>
</dbReference>
<name>A0ABR9E7J5_9GAMM</name>
<dbReference type="Gene3D" id="3.40.710.10">
    <property type="entry name" value="DD-peptidase/beta-lactamase superfamily"/>
    <property type="match status" value="1"/>
</dbReference>
<keyword evidence="5" id="KW-0121">Carboxypeptidase</keyword>
<reference evidence="5 6" key="1">
    <citation type="submission" date="2015-03" db="EMBL/GenBank/DDBJ databases">
        <title>Genome sequence of Pseudoalteromonas aurantia.</title>
        <authorList>
            <person name="Xie B.-B."/>
            <person name="Rong J.-C."/>
            <person name="Qin Q.-L."/>
            <person name="Zhang Y.-Z."/>
        </authorList>
    </citation>
    <scope>NUCLEOTIDE SEQUENCE [LARGE SCALE GENOMIC DNA]</scope>
    <source>
        <strain evidence="5 6">208</strain>
    </source>
</reference>
<evidence type="ECO:0000259" key="4">
    <source>
        <dbReference type="Pfam" id="PF00144"/>
    </source>
</evidence>
<dbReference type="InterPro" id="IPR001466">
    <property type="entry name" value="Beta-lactam-related"/>
</dbReference>
<evidence type="ECO:0000256" key="1">
    <source>
        <dbReference type="ARBA" id="ARBA00004370"/>
    </source>
</evidence>
<feature type="domain" description="Beta-lactamase-related" evidence="4">
    <location>
        <begin position="41"/>
        <end position="341"/>
    </location>
</feature>
<organism evidence="5 6">
    <name type="scientific">Pseudoalteromonas aurantia 208</name>
    <dbReference type="NCBI Taxonomy" id="1314867"/>
    <lineage>
        <taxon>Bacteria</taxon>
        <taxon>Pseudomonadati</taxon>
        <taxon>Pseudomonadota</taxon>
        <taxon>Gammaproteobacteria</taxon>
        <taxon>Alteromonadales</taxon>
        <taxon>Pseudoalteromonadaceae</taxon>
        <taxon>Pseudoalteromonas</taxon>
    </lineage>
</organism>
<evidence type="ECO:0000256" key="2">
    <source>
        <dbReference type="ARBA" id="ARBA00023136"/>
    </source>
</evidence>
<dbReference type="PANTHER" id="PTHR46825">
    <property type="entry name" value="D-ALANYL-D-ALANINE-CARBOXYPEPTIDASE/ENDOPEPTIDASE AMPH"/>
    <property type="match status" value="1"/>
</dbReference>
<protein>
    <submittedName>
        <fullName evidence="5">D-alanyl-D-alanine carboxypeptidase</fullName>
    </submittedName>
</protein>
<dbReference type="Pfam" id="PF00144">
    <property type="entry name" value="Beta-lactamase"/>
    <property type="match status" value="1"/>
</dbReference>
<feature type="signal peptide" evidence="3">
    <location>
        <begin position="1"/>
        <end position="26"/>
    </location>
</feature>
<dbReference type="PROSITE" id="PS51257">
    <property type="entry name" value="PROKAR_LIPOPROTEIN"/>
    <property type="match status" value="1"/>
</dbReference>
<dbReference type="InterPro" id="IPR012338">
    <property type="entry name" value="Beta-lactam/transpept-like"/>
</dbReference>
<evidence type="ECO:0000313" key="5">
    <source>
        <dbReference type="EMBL" id="MBE0366921.1"/>
    </source>
</evidence>